<accession>A0A8X6URM8</accession>
<reference evidence="1" key="1">
    <citation type="submission" date="2020-08" db="EMBL/GenBank/DDBJ databases">
        <title>Multicomponent nature underlies the extraordinary mechanical properties of spider dragline silk.</title>
        <authorList>
            <person name="Kono N."/>
            <person name="Nakamura H."/>
            <person name="Mori M."/>
            <person name="Yoshida Y."/>
            <person name="Ohtoshi R."/>
            <person name="Malay A.D."/>
            <person name="Moran D.A.P."/>
            <person name="Tomita M."/>
            <person name="Numata K."/>
            <person name="Arakawa K."/>
        </authorList>
    </citation>
    <scope>NUCLEOTIDE SEQUENCE</scope>
</reference>
<keyword evidence="2" id="KW-1185">Reference proteome</keyword>
<evidence type="ECO:0000313" key="2">
    <source>
        <dbReference type="Proteomes" id="UP000887013"/>
    </source>
</evidence>
<proteinExistence type="predicted"/>
<sequence>NNFYPVYFSFKLLV</sequence>
<gene>
    <name evidence="1" type="ORF">NPIL_661801</name>
</gene>
<organism evidence="1 2">
    <name type="scientific">Nephila pilipes</name>
    <name type="common">Giant wood spider</name>
    <name type="synonym">Nephila maculata</name>
    <dbReference type="NCBI Taxonomy" id="299642"/>
    <lineage>
        <taxon>Eukaryota</taxon>
        <taxon>Metazoa</taxon>
        <taxon>Ecdysozoa</taxon>
        <taxon>Arthropoda</taxon>
        <taxon>Chelicerata</taxon>
        <taxon>Arachnida</taxon>
        <taxon>Araneae</taxon>
        <taxon>Araneomorphae</taxon>
        <taxon>Entelegynae</taxon>
        <taxon>Araneoidea</taxon>
        <taxon>Nephilidae</taxon>
        <taxon>Nephila</taxon>
    </lineage>
</organism>
<name>A0A8X6URM8_NEPPI</name>
<comment type="caution">
    <text evidence="1">The sequence shown here is derived from an EMBL/GenBank/DDBJ whole genome shotgun (WGS) entry which is preliminary data.</text>
</comment>
<protein>
    <submittedName>
        <fullName evidence="1">Uncharacterized protein</fullName>
    </submittedName>
</protein>
<dbReference type="EMBL" id="BMAW01035805">
    <property type="protein sequence ID" value="GFU41207.1"/>
    <property type="molecule type" value="Genomic_DNA"/>
</dbReference>
<evidence type="ECO:0000313" key="1">
    <source>
        <dbReference type="EMBL" id="GFU41207.1"/>
    </source>
</evidence>
<dbReference type="Proteomes" id="UP000887013">
    <property type="component" value="Unassembled WGS sequence"/>
</dbReference>
<feature type="non-terminal residue" evidence="1">
    <location>
        <position position="1"/>
    </location>
</feature>